<accession>A0A2N8Q3E6</accession>
<proteinExistence type="predicted"/>
<evidence type="ECO:0000313" key="2">
    <source>
        <dbReference type="Proteomes" id="UP000288388"/>
    </source>
</evidence>
<gene>
    <name evidence="1" type="ORF">EK398_17160</name>
</gene>
<comment type="caution">
    <text evidence="1">The sequence shown here is derived from an EMBL/GenBank/DDBJ whole genome shotgun (WGS) entry which is preliminary data.</text>
</comment>
<reference evidence="1 2" key="1">
    <citation type="submission" date="2018-12" db="EMBL/GenBank/DDBJ databases">
        <title>A novel vanA-carrying plasmid in a clinical isolate of Enterococcus avium.</title>
        <authorList>
            <person name="Bernasconi O.J."/>
            <person name="Luzzaro F."/>
            <person name="Endimiani A."/>
        </authorList>
    </citation>
    <scope>NUCLEOTIDE SEQUENCE [LARGE SCALE GENOMIC DNA]</scope>
    <source>
        <strain evidence="1 2">LC0559/18</strain>
    </source>
</reference>
<dbReference type="AlphaFoldDB" id="A0A2N8Q3E6"/>
<evidence type="ECO:0000313" key="1">
    <source>
        <dbReference type="EMBL" id="RVU96615.1"/>
    </source>
</evidence>
<sequence length="62" mass="7096">MYIRDDQYYPVALSDEQLIMIQTFMKSLFATTGNRKLNLINQPFGKPTNLVTKKTSLPSKVS</sequence>
<protein>
    <submittedName>
        <fullName evidence="1">Uncharacterized protein</fullName>
    </submittedName>
</protein>
<organism evidence="1 2">
    <name type="scientific">Enterococcus avium</name>
    <name type="common">Streptococcus avium</name>
    <dbReference type="NCBI Taxonomy" id="33945"/>
    <lineage>
        <taxon>Bacteria</taxon>
        <taxon>Bacillati</taxon>
        <taxon>Bacillota</taxon>
        <taxon>Bacilli</taxon>
        <taxon>Lactobacillales</taxon>
        <taxon>Enterococcaceae</taxon>
        <taxon>Enterococcus</taxon>
    </lineage>
</organism>
<dbReference type="EMBL" id="RYZS01000001">
    <property type="protein sequence ID" value="RVU96615.1"/>
    <property type="molecule type" value="Genomic_DNA"/>
</dbReference>
<name>A0A2N8Q3E6_ENTAV</name>
<dbReference type="Proteomes" id="UP000288388">
    <property type="component" value="Unassembled WGS sequence"/>
</dbReference>